<accession>A0A1Y5HW84</accession>
<dbReference type="Proteomes" id="UP000227088">
    <property type="component" value="Unassembled WGS sequence"/>
</dbReference>
<dbReference type="PANTHER" id="PTHR22602">
    <property type="entry name" value="TRANSFERASE CAF17, MITOCHONDRIAL-RELATED"/>
    <property type="match status" value="1"/>
</dbReference>
<evidence type="ECO:0000313" key="4">
    <source>
        <dbReference type="Proteomes" id="UP000227088"/>
    </source>
</evidence>
<dbReference type="Gene3D" id="2.40.30.160">
    <property type="match status" value="1"/>
</dbReference>
<dbReference type="InterPro" id="IPR045179">
    <property type="entry name" value="YgfZ/GcvT"/>
</dbReference>
<dbReference type="Pfam" id="PF01571">
    <property type="entry name" value="GCV_T"/>
    <property type="match status" value="1"/>
</dbReference>
<dbReference type="NCBIfam" id="TIGR03317">
    <property type="entry name" value="ygfZ_signature"/>
    <property type="match status" value="1"/>
</dbReference>
<dbReference type="SUPFAM" id="SSF103025">
    <property type="entry name" value="Folate-binding domain"/>
    <property type="match status" value="1"/>
</dbReference>
<dbReference type="EMBL" id="MABE01000014">
    <property type="protein sequence ID" value="OUS41576.1"/>
    <property type="molecule type" value="Genomic_DNA"/>
</dbReference>
<protein>
    <recommendedName>
        <fullName evidence="2">GCVT N-terminal domain-containing protein</fullName>
    </recommendedName>
</protein>
<evidence type="ECO:0000256" key="1">
    <source>
        <dbReference type="SAM" id="MobiDB-lite"/>
    </source>
</evidence>
<proteinExistence type="predicted"/>
<reference evidence="4" key="1">
    <citation type="journal article" date="2017" name="Proc. Natl. Acad. Sci. U.S.A.">
        <title>Simulation of Deepwater Horizon oil plume reveals substrate specialization within a complex community of hydrocarbon degraders.</title>
        <authorList>
            <person name="Hu P."/>
            <person name="Dubinsky E.A."/>
            <person name="Probst A.J."/>
            <person name="Wang J."/>
            <person name="Sieber C.M.K."/>
            <person name="Tom L.M."/>
            <person name="Gardinali P."/>
            <person name="Banfield J.F."/>
            <person name="Atlas R.M."/>
            <person name="Andersen G.L."/>
        </authorList>
    </citation>
    <scope>NUCLEOTIDE SEQUENCE [LARGE SCALE GENOMIC DNA]</scope>
</reference>
<comment type="caution">
    <text evidence="3">The sequence shown here is derived from an EMBL/GenBank/DDBJ whole genome shotgun (WGS) entry which is preliminary data.</text>
</comment>
<dbReference type="PANTHER" id="PTHR22602:SF0">
    <property type="entry name" value="TRANSFERASE CAF17, MITOCHONDRIAL-RELATED"/>
    <property type="match status" value="1"/>
</dbReference>
<organism evidence="3 4">
    <name type="scientific">Oleispira antarctica</name>
    <dbReference type="NCBI Taxonomy" id="188908"/>
    <lineage>
        <taxon>Bacteria</taxon>
        <taxon>Pseudomonadati</taxon>
        <taxon>Pseudomonadota</taxon>
        <taxon>Gammaproteobacteria</taxon>
        <taxon>Oceanospirillales</taxon>
        <taxon>Oceanospirillaceae</taxon>
        <taxon>Oleispira</taxon>
    </lineage>
</organism>
<feature type="compositionally biased region" description="Polar residues" evidence="1">
    <location>
        <begin position="24"/>
        <end position="34"/>
    </location>
</feature>
<feature type="compositionally biased region" description="Polar residues" evidence="1">
    <location>
        <begin position="1"/>
        <end position="13"/>
    </location>
</feature>
<dbReference type="Gene3D" id="3.30.70.1400">
    <property type="entry name" value="Aminomethyltransferase beta-barrel domains"/>
    <property type="match status" value="1"/>
</dbReference>
<evidence type="ECO:0000313" key="3">
    <source>
        <dbReference type="EMBL" id="OUS41576.1"/>
    </source>
</evidence>
<dbReference type="InterPro" id="IPR006222">
    <property type="entry name" value="GCVT_N"/>
</dbReference>
<name>A0A1Y5HW84_OLEAN</name>
<dbReference type="InterPro" id="IPR017703">
    <property type="entry name" value="YgfZ/GCV_T_CS"/>
</dbReference>
<sequence>MVSRSTLEQQGSNDAWGDYLPQTEPLSAQNNSQGSKYKTCWLNQFSALKIYGPDAERFLQGQLTCNLSDITTDTVHYGACCNPKGRIVANFNISFDGENYWLVLPTKSAEVLDKHLQKYKVFFKATIENCQHSHLILGQWSNTDTANAELADISCNPNDQQLAISSNRQFLITENHALEGQSINLVPTLDWRLEDISDGIFFIDNDQHEHWIPQHINWHKLDGISFNKGCYTGQEIVARLQYLGKVKKALYHYQIDSNDESILTQVGTQLFDLQGKSQGDIVIQRNSQILAVLNGENPGVNLYLTDSNEFPLTLQNLPYTDKKEE</sequence>
<dbReference type="GO" id="GO:0016226">
    <property type="term" value="P:iron-sulfur cluster assembly"/>
    <property type="evidence" value="ECO:0007669"/>
    <property type="project" value="TreeGrafter"/>
</dbReference>
<dbReference type="AlphaFoldDB" id="A0A1Y5HW84"/>
<gene>
    <name evidence="3" type="ORF">A9R00_00260</name>
</gene>
<feature type="domain" description="GCVT N-terminal" evidence="2">
    <location>
        <begin position="43"/>
        <end position="134"/>
    </location>
</feature>
<evidence type="ECO:0000259" key="2">
    <source>
        <dbReference type="Pfam" id="PF01571"/>
    </source>
</evidence>
<feature type="region of interest" description="Disordered" evidence="1">
    <location>
        <begin position="1"/>
        <end position="34"/>
    </location>
</feature>